<sequence length="190" mass="21724">MIDKNKTPQSDFGRRSLRLADYDYTGGGAYFITICAHDRRSIFGQIENETMKPNDNGRIVAECWAELPRRFPYVETDSFTVMPNHVHGIVWLNGRDGRATPASPLQDPSRPVGPEPKSIGAIVGAFKSRTTKRIHDAGIKMPQVWQRNYYEHVIRRDEDLNSIREYIELNPAKWADDPEHSKPNTWADDA</sequence>
<dbReference type="SMART" id="SM01321">
    <property type="entry name" value="Y1_Tnp"/>
    <property type="match status" value="1"/>
</dbReference>
<protein>
    <submittedName>
        <fullName evidence="2">REP element-mobilizing transposase RayT</fullName>
    </submittedName>
</protein>
<dbReference type="EMBL" id="CP018258">
    <property type="protein sequence ID" value="APV45504.1"/>
    <property type="molecule type" value="Genomic_DNA"/>
</dbReference>
<dbReference type="GO" id="GO:0043565">
    <property type="term" value="F:sequence-specific DNA binding"/>
    <property type="evidence" value="ECO:0007669"/>
    <property type="project" value="TreeGrafter"/>
</dbReference>
<dbReference type="PANTHER" id="PTHR36966">
    <property type="entry name" value="REP-ASSOCIATED TYROSINE TRANSPOSASE"/>
    <property type="match status" value="1"/>
</dbReference>
<evidence type="ECO:0000259" key="1">
    <source>
        <dbReference type="SMART" id="SM01321"/>
    </source>
</evidence>
<dbReference type="RefSeq" id="WP_076004992.1">
    <property type="nucleotide sequence ID" value="NZ_CP018258.1"/>
</dbReference>
<dbReference type="GO" id="GO:0004803">
    <property type="term" value="F:transposase activity"/>
    <property type="evidence" value="ECO:0007669"/>
    <property type="project" value="InterPro"/>
</dbReference>
<name>A0A1P8FAM7_9CHLR</name>
<dbReference type="AlphaFoldDB" id="A0A1P8FAM7"/>
<evidence type="ECO:0000313" key="3">
    <source>
        <dbReference type="Proteomes" id="UP000185934"/>
    </source>
</evidence>
<feature type="domain" description="Transposase IS200-like" evidence="1">
    <location>
        <begin position="25"/>
        <end position="170"/>
    </location>
</feature>
<evidence type="ECO:0000313" key="2">
    <source>
        <dbReference type="EMBL" id="APV45504.1"/>
    </source>
</evidence>
<dbReference type="InterPro" id="IPR052715">
    <property type="entry name" value="RAYT_transposase"/>
</dbReference>
<reference evidence="3" key="1">
    <citation type="submission" date="2016-11" db="EMBL/GenBank/DDBJ databases">
        <title>Dehalogenimonas formicexedens sp. nov., a chlorinated alkane respiring bacterium isolated from contaminated groundwater.</title>
        <authorList>
            <person name="Key T.A."/>
            <person name="Bowman K.S."/>
            <person name="Lee I."/>
            <person name="Chun J."/>
            <person name="Albuquerque L."/>
            <person name="da Costa M.S."/>
            <person name="Rainey F.A."/>
            <person name="Moe W.M."/>
        </authorList>
    </citation>
    <scope>NUCLEOTIDE SEQUENCE [LARGE SCALE GENOMIC DNA]</scope>
    <source>
        <strain evidence="3">NSZ-14</strain>
    </source>
</reference>
<dbReference type="InterPro" id="IPR002686">
    <property type="entry name" value="Transposase_17"/>
</dbReference>
<proteinExistence type="predicted"/>
<dbReference type="SUPFAM" id="SSF143422">
    <property type="entry name" value="Transposase IS200-like"/>
    <property type="match status" value="1"/>
</dbReference>
<dbReference type="GO" id="GO:0006313">
    <property type="term" value="P:DNA transposition"/>
    <property type="evidence" value="ECO:0007669"/>
    <property type="project" value="InterPro"/>
</dbReference>
<dbReference type="Gene3D" id="3.30.70.1290">
    <property type="entry name" value="Transposase IS200-like"/>
    <property type="match status" value="1"/>
</dbReference>
<dbReference type="InterPro" id="IPR036515">
    <property type="entry name" value="Transposase_17_sf"/>
</dbReference>
<keyword evidence="3" id="KW-1185">Reference proteome</keyword>
<accession>A0A1P8FAM7</accession>
<dbReference type="Proteomes" id="UP000185934">
    <property type="component" value="Chromosome"/>
</dbReference>
<dbReference type="OrthoDB" id="9794403at2"/>
<organism evidence="2 3">
    <name type="scientific">Dehalogenimonas formicexedens</name>
    <dbReference type="NCBI Taxonomy" id="1839801"/>
    <lineage>
        <taxon>Bacteria</taxon>
        <taxon>Bacillati</taxon>
        <taxon>Chloroflexota</taxon>
        <taxon>Dehalococcoidia</taxon>
        <taxon>Dehalococcoidales</taxon>
        <taxon>Dehalococcoidaceae</taxon>
        <taxon>Dehalogenimonas</taxon>
    </lineage>
</organism>
<dbReference type="KEGG" id="dfo:Dform_02202"/>
<dbReference type="PANTHER" id="PTHR36966:SF1">
    <property type="entry name" value="REP-ASSOCIATED TYROSINE TRANSPOSASE"/>
    <property type="match status" value="1"/>
</dbReference>
<gene>
    <name evidence="2" type="ORF">Dform_02202</name>
</gene>